<dbReference type="InterPro" id="IPR038503">
    <property type="entry name" value="SpoIIIAH_sf"/>
</dbReference>
<evidence type="ECO:0000256" key="1">
    <source>
        <dbReference type="SAM" id="Phobius"/>
    </source>
</evidence>
<feature type="transmembrane region" description="Helical" evidence="1">
    <location>
        <begin position="7"/>
        <end position="25"/>
    </location>
</feature>
<dbReference type="Pfam" id="PF12685">
    <property type="entry name" value="SpoIIIAH"/>
    <property type="match status" value="1"/>
</dbReference>
<evidence type="ECO:0000313" key="3">
    <source>
        <dbReference type="Proteomes" id="UP000315711"/>
    </source>
</evidence>
<proteinExistence type="predicted"/>
<dbReference type="RefSeq" id="WP_144450803.1">
    <property type="nucleotide sequence ID" value="NZ_VLKZ01000006.1"/>
</dbReference>
<comment type="caution">
    <text evidence="2">The sequence shown here is derived from an EMBL/GenBank/DDBJ whole genome shotgun (WGS) entry which is preliminary data.</text>
</comment>
<sequence length="214" mass="23384">MVLKKQTVWLLTMLSLIVVLSVYYVTSPEQIPGEEVALVGEENQDISAEIEQVTDGTNEVVVNMADELEKATLETVPDANEMPAPNADGSVISNISSNDAFATIRMDLQASRDRMAEELTQIVASAETSAEMKSEAHDKSMELQRLAQNEATLETLIKAKGYDDALVMAEEDQVRVIVQTEELSKAEANEIMHMTFNQLGQGLNVAVSHTVSAQ</sequence>
<dbReference type="OrthoDB" id="2939102at2"/>
<dbReference type="EMBL" id="VLKZ01000006">
    <property type="protein sequence ID" value="TWI55954.1"/>
    <property type="molecule type" value="Genomic_DNA"/>
</dbReference>
<protein>
    <submittedName>
        <fullName evidence="2">Stage III sporulation protein AH</fullName>
    </submittedName>
</protein>
<keyword evidence="3" id="KW-1185">Reference proteome</keyword>
<evidence type="ECO:0000313" key="2">
    <source>
        <dbReference type="EMBL" id="TWI55954.1"/>
    </source>
</evidence>
<keyword evidence="1" id="KW-1133">Transmembrane helix</keyword>
<keyword evidence="1" id="KW-0812">Transmembrane</keyword>
<dbReference type="Proteomes" id="UP000315711">
    <property type="component" value="Unassembled WGS sequence"/>
</dbReference>
<accession>A0A562QGS9</accession>
<dbReference type="InterPro" id="IPR024232">
    <property type="entry name" value="SpoIIIAH"/>
</dbReference>
<reference evidence="2 3" key="1">
    <citation type="journal article" date="2015" name="Stand. Genomic Sci.">
        <title>Genomic Encyclopedia of Bacterial and Archaeal Type Strains, Phase III: the genomes of soil and plant-associated and newly described type strains.</title>
        <authorList>
            <person name="Whitman W.B."/>
            <person name="Woyke T."/>
            <person name="Klenk H.P."/>
            <person name="Zhou Y."/>
            <person name="Lilburn T.G."/>
            <person name="Beck B.J."/>
            <person name="De Vos P."/>
            <person name="Vandamme P."/>
            <person name="Eisen J.A."/>
            <person name="Garrity G."/>
            <person name="Hugenholtz P."/>
            <person name="Kyrpides N.C."/>
        </authorList>
    </citation>
    <scope>NUCLEOTIDE SEQUENCE [LARGE SCALE GENOMIC DNA]</scope>
    <source>
        <strain evidence="2 3">CGMCC 1.10116</strain>
    </source>
</reference>
<dbReference type="Gene3D" id="1.10.287.4300">
    <property type="entry name" value="Stage III sporulation protein AH-like"/>
    <property type="match status" value="1"/>
</dbReference>
<organism evidence="2 3">
    <name type="scientific">Halalkalibacter nanhaiisediminis</name>
    <dbReference type="NCBI Taxonomy" id="688079"/>
    <lineage>
        <taxon>Bacteria</taxon>
        <taxon>Bacillati</taxon>
        <taxon>Bacillota</taxon>
        <taxon>Bacilli</taxon>
        <taxon>Bacillales</taxon>
        <taxon>Bacillaceae</taxon>
        <taxon>Halalkalibacter</taxon>
    </lineage>
</organism>
<gene>
    <name evidence="2" type="ORF">IQ10_02520</name>
</gene>
<keyword evidence="1" id="KW-0472">Membrane</keyword>
<dbReference type="AlphaFoldDB" id="A0A562QGS9"/>
<name>A0A562QGS9_9BACI</name>